<accession>A0AA35TRH7</accession>
<dbReference type="Gene3D" id="1.20.80.10">
    <property type="match status" value="1"/>
</dbReference>
<dbReference type="EMBL" id="CASHTH010004012">
    <property type="protein sequence ID" value="CAI8052411.1"/>
    <property type="molecule type" value="Genomic_DNA"/>
</dbReference>
<dbReference type="PROSITE" id="PS50096">
    <property type="entry name" value="IQ"/>
    <property type="match status" value="3"/>
</dbReference>
<feature type="non-terminal residue" evidence="12">
    <location>
        <position position="1"/>
    </location>
</feature>
<dbReference type="SMART" id="SM00139">
    <property type="entry name" value="MyTH4"/>
    <property type="match status" value="2"/>
</dbReference>
<evidence type="ECO:0000259" key="9">
    <source>
        <dbReference type="PROSITE" id="PS50002"/>
    </source>
</evidence>
<dbReference type="InterPro" id="IPR000048">
    <property type="entry name" value="IQ_motif_EF-hand-BS"/>
</dbReference>
<dbReference type="InterPro" id="IPR041793">
    <property type="entry name" value="MyoVII_FERM_C1"/>
</dbReference>
<reference evidence="12" key="1">
    <citation type="submission" date="2023-03" db="EMBL/GenBank/DDBJ databases">
        <authorList>
            <person name="Steffen K."/>
            <person name="Cardenas P."/>
        </authorList>
    </citation>
    <scope>NUCLEOTIDE SEQUENCE</scope>
</reference>
<keyword evidence="5" id="KW-0677">Repeat</keyword>
<dbReference type="Gene3D" id="1.20.5.190">
    <property type="match status" value="2"/>
</dbReference>
<dbReference type="GO" id="GO:0003779">
    <property type="term" value="F:actin binding"/>
    <property type="evidence" value="ECO:0007669"/>
    <property type="project" value="UniProtKB-KW"/>
</dbReference>
<evidence type="ECO:0000256" key="7">
    <source>
        <dbReference type="PROSITE-ProRule" id="PRU00192"/>
    </source>
</evidence>
<dbReference type="SUPFAM" id="SSF52540">
    <property type="entry name" value="P-loop containing nucleoside triphosphate hydrolases"/>
    <property type="match status" value="1"/>
</dbReference>
<dbReference type="InterPro" id="IPR029071">
    <property type="entry name" value="Ubiquitin-like_domsf"/>
</dbReference>
<evidence type="ECO:0000256" key="1">
    <source>
        <dbReference type="ARBA" id="ARBA00004496"/>
    </source>
</evidence>
<evidence type="ECO:0000256" key="3">
    <source>
        <dbReference type="ARBA" id="ARBA00022443"/>
    </source>
</evidence>
<feature type="domain" description="MyTH4" evidence="11">
    <location>
        <begin position="277"/>
        <end position="505"/>
    </location>
</feature>
<dbReference type="InterPro" id="IPR038185">
    <property type="entry name" value="MyTH4_dom_sf"/>
</dbReference>
<evidence type="ECO:0000313" key="13">
    <source>
        <dbReference type="Proteomes" id="UP001174909"/>
    </source>
</evidence>
<name>A0AA35TRH7_GEOBA</name>
<dbReference type="Gene3D" id="2.30.29.30">
    <property type="entry name" value="Pleckstrin-homology domain (PH domain)/Phosphotyrosine-binding domain (PTB)"/>
    <property type="match status" value="1"/>
</dbReference>
<dbReference type="SUPFAM" id="SSF54236">
    <property type="entry name" value="Ubiquitin-like"/>
    <property type="match status" value="1"/>
</dbReference>
<dbReference type="Pfam" id="PF00784">
    <property type="entry name" value="MyTH4"/>
    <property type="match status" value="2"/>
</dbReference>
<keyword evidence="13" id="KW-1185">Reference proteome</keyword>
<dbReference type="Gene3D" id="1.25.40.530">
    <property type="entry name" value="MyTH4 domain"/>
    <property type="match status" value="2"/>
</dbReference>
<dbReference type="CDD" id="cd14473">
    <property type="entry name" value="FERM_B-lobe"/>
    <property type="match status" value="1"/>
</dbReference>
<sequence length="1132" mass="131510">SPLIFQKDQDDQFLEEERDRVLTGFVVLIQKWVRGYFQRKRYRAMKGAVVVFQKNYRRHYWQRRYRIMKKGFTRLQATWRARRLAQRYRLMRLRVRGFQRYCRGFVARRRFRRRLTSIMKLQALFRMIMAKRRVKLLRIEKMKKDEAERFRREEEERLGRKMREAEAKKEAERLHQERLKQIEEERKREEERIEKEARSRAAETRRNEEQAIRRRDMPVEDSKVVEEMFGFLGDQQHGDYDPSLGRIPVPEAEEDLTEYRFPKFAATYFQGQATHSYLRRALKQPLLALKNEQDKLAALDIWVMILRFMGDMPEPKPLASSEKEGLAKKAFGSISKKFYGSKIAEELQQQTSREERKKESLRKRIASMTLKKKSKFSSDMVEAIQGDGSGESSVALERPTTNLEKLHFIIGYGILRPELRDEIYSQICKQLTQNPSKSSHARGWVLLSLCVGCFAPSSRLIKYLRCFITEGPPGYAPYCEERLRRTQANNTRHQPPSWLELQATKSKKPLMLPITFMDGNTKTLLADSATTARELCTQLSEKIGLKDPFGFSLYIALFDKVSSLGSGNDHVMDAISQCEQYAKEMGAQERNAPWRLFFRKEIFTPWHNPRDDPVGTHLIYQQIVRGIKFGEYRCDRNEDLAALVAQQYYIEHGTEFAKDKVIHMLPSIIPDSLLAGSSNDKWAQMVATSLKKAPYVKNRVDASRVKEEVVMYAKLKWPLLFSRFYEAYRFSGPTLPKNEVIIAVNWTGVYIVDDQEHVLLECSFPEITSCSSSRTSRGQGQSFTLTTTKQDEYTFTSINGEDIRDLVTFFLDGLRKRSKYVVAMMDYTSPGEGSAFLSFQKGDLIILESEDGEDVMKTGWSVGKCERTHARGDFPAECVYVLPTLTRPPNDVLMMFAEQSLEGIERIGPHRLLCRRRRGEEEEISESRTHSSSLLWTTSALRQRGPLSRTLARGGLRKKNSELWAFGRDPIKQPLLKKLLSHNDELQQKAVTAFLAMLKYMGDYPSKKQRLSTELTDAVFEHALVHDQLRDETYCQLLKQLTDNPMKTSEERGWELLWMASGLFPCSSTLQKEVNLFLRTRVARQPLATDIQQRLYKTIHTGARATRLILSKSTLYRAKPPKSSTRCFSPTK</sequence>
<dbReference type="InterPro" id="IPR035963">
    <property type="entry name" value="FERM_2"/>
</dbReference>
<dbReference type="Pfam" id="PF00612">
    <property type="entry name" value="IQ"/>
    <property type="match status" value="2"/>
</dbReference>
<dbReference type="GO" id="GO:0005737">
    <property type="term" value="C:cytoplasm"/>
    <property type="evidence" value="ECO:0007669"/>
    <property type="project" value="UniProtKB-SubCell"/>
</dbReference>
<dbReference type="PANTHER" id="PTHR22692:SF33">
    <property type="entry name" value="MYOSIN"/>
    <property type="match status" value="1"/>
</dbReference>
<dbReference type="Proteomes" id="UP001174909">
    <property type="component" value="Unassembled WGS sequence"/>
</dbReference>
<evidence type="ECO:0000259" key="10">
    <source>
        <dbReference type="PROSITE" id="PS50057"/>
    </source>
</evidence>
<dbReference type="FunFam" id="1.20.80.10:FF:000013">
    <property type="entry name" value="Unconventional myosin-VIIa"/>
    <property type="match status" value="1"/>
</dbReference>
<keyword evidence="3 7" id="KW-0728">SH3 domain</keyword>
<dbReference type="Pfam" id="PF21989">
    <property type="entry name" value="RA_2"/>
    <property type="match status" value="1"/>
</dbReference>
<proteinExistence type="inferred from homology"/>
<dbReference type="CDD" id="cd17092">
    <property type="entry name" value="FERM1_F1_Myosin-VII"/>
    <property type="match status" value="1"/>
</dbReference>
<organism evidence="12 13">
    <name type="scientific">Geodia barretti</name>
    <name type="common">Barrett's horny sponge</name>
    <dbReference type="NCBI Taxonomy" id="519541"/>
    <lineage>
        <taxon>Eukaryota</taxon>
        <taxon>Metazoa</taxon>
        <taxon>Porifera</taxon>
        <taxon>Demospongiae</taxon>
        <taxon>Heteroscleromorpha</taxon>
        <taxon>Tetractinellida</taxon>
        <taxon>Astrophorina</taxon>
        <taxon>Geodiidae</taxon>
        <taxon>Geodia</taxon>
    </lineage>
</organism>
<dbReference type="PROSITE" id="PS50002">
    <property type="entry name" value="SH3"/>
    <property type="match status" value="1"/>
</dbReference>
<evidence type="ECO:0000256" key="8">
    <source>
        <dbReference type="SAM" id="MobiDB-lite"/>
    </source>
</evidence>
<dbReference type="InterPro" id="IPR000299">
    <property type="entry name" value="FERM_domain"/>
</dbReference>
<feature type="domain" description="FERM" evidence="10">
    <location>
        <begin position="510"/>
        <end position="821"/>
    </location>
</feature>
<dbReference type="PROSITE" id="PS51016">
    <property type="entry name" value="MYTH4"/>
    <property type="match status" value="2"/>
</dbReference>
<dbReference type="InterPro" id="IPR000857">
    <property type="entry name" value="MyTH4_dom"/>
</dbReference>
<feature type="region of interest" description="Disordered" evidence="8">
    <location>
        <begin position="185"/>
        <end position="214"/>
    </location>
</feature>
<dbReference type="CDD" id="cd13198">
    <property type="entry name" value="FERM_C1_MyoVII"/>
    <property type="match status" value="1"/>
</dbReference>
<dbReference type="FunFam" id="2.30.29.30:FF:000075">
    <property type="entry name" value="unconventional myosin-VIIa"/>
    <property type="match status" value="1"/>
</dbReference>
<comment type="caution">
    <text evidence="12">The sequence shown here is derived from an EMBL/GenBank/DDBJ whole genome shotgun (WGS) entry which is preliminary data.</text>
</comment>
<evidence type="ECO:0000256" key="5">
    <source>
        <dbReference type="ARBA" id="ARBA00022737"/>
    </source>
</evidence>
<dbReference type="SMART" id="SM00326">
    <property type="entry name" value="SH3"/>
    <property type="match status" value="1"/>
</dbReference>
<gene>
    <name evidence="12" type="ORF">GBAR_LOCUS28662</name>
</gene>
<dbReference type="InterPro" id="IPR036028">
    <property type="entry name" value="SH3-like_dom_sf"/>
</dbReference>
<dbReference type="InterPro" id="IPR027417">
    <property type="entry name" value="P-loop_NTPase"/>
</dbReference>
<protein>
    <submittedName>
        <fullName evidence="12">Myosin-VIIa</fullName>
    </submittedName>
</protein>
<dbReference type="Gene3D" id="2.30.30.40">
    <property type="entry name" value="SH3 Domains"/>
    <property type="match status" value="1"/>
</dbReference>
<dbReference type="InterPro" id="IPR051567">
    <property type="entry name" value="Unconventional_Myosin_ATPase"/>
</dbReference>
<evidence type="ECO:0000256" key="2">
    <source>
        <dbReference type="ARBA" id="ARBA00008314"/>
    </source>
</evidence>
<dbReference type="PANTHER" id="PTHR22692">
    <property type="entry name" value="MYOSIN VII, XV"/>
    <property type="match status" value="1"/>
</dbReference>
<dbReference type="Pfam" id="PF21998">
    <property type="entry name" value="FERM_C1_MyoVII"/>
    <property type="match status" value="1"/>
</dbReference>
<dbReference type="InterPro" id="IPR011993">
    <property type="entry name" value="PH-like_dom_sf"/>
</dbReference>
<dbReference type="InterPro" id="IPR019749">
    <property type="entry name" value="Band_41_domain"/>
</dbReference>
<dbReference type="SMART" id="SM00015">
    <property type="entry name" value="IQ"/>
    <property type="match status" value="4"/>
</dbReference>
<feature type="domain" description="MyTH4" evidence="11">
    <location>
        <begin position="966"/>
        <end position="1117"/>
    </location>
</feature>
<dbReference type="AlphaFoldDB" id="A0AA35TRH7"/>
<keyword evidence="6" id="KW-0009">Actin-binding</keyword>
<evidence type="ECO:0000259" key="11">
    <source>
        <dbReference type="PROSITE" id="PS51016"/>
    </source>
</evidence>
<dbReference type="SMART" id="SM00295">
    <property type="entry name" value="B41"/>
    <property type="match status" value="1"/>
</dbReference>
<comment type="subcellular location">
    <subcellularLocation>
        <location evidence="1">Cytoplasm</location>
    </subcellularLocation>
</comment>
<dbReference type="InterPro" id="IPR019748">
    <property type="entry name" value="FERM_central"/>
</dbReference>
<evidence type="ECO:0000256" key="4">
    <source>
        <dbReference type="ARBA" id="ARBA00022490"/>
    </source>
</evidence>
<dbReference type="GO" id="GO:0016459">
    <property type="term" value="C:myosin complex"/>
    <property type="evidence" value="ECO:0007669"/>
    <property type="project" value="UniProtKB-ARBA"/>
</dbReference>
<comment type="similarity">
    <text evidence="2">Belongs to the TRAFAC class myosin-kinesin ATPase superfamily. Myosin family.</text>
</comment>
<feature type="domain" description="SH3" evidence="9">
    <location>
        <begin position="816"/>
        <end position="884"/>
    </location>
</feature>
<dbReference type="SUPFAM" id="SSF47031">
    <property type="entry name" value="Second domain of FERM"/>
    <property type="match status" value="1"/>
</dbReference>
<dbReference type="PROSITE" id="PS50057">
    <property type="entry name" value="FERM_3"/>
    <property type="match status" value="1"/>
</dbReference>
<dbReference type="InterPro" id="IPR014352">
    <property type="entry name" value="FERM/acyl-CoA-bd_prot_sf"/>
</dbReference>
<evidence type="ECO:0000256" key="6">
    <source>
        <dbReference type="ARBA" id="ARBA00023203"/>
    </source>
</evidence>
<dbReference type="Gene3D" id="3.10.20.90">
    <property type="entry name" value="Phosphatidylinositol 3-kinase Catalytic Subunit, Chain A, domain 1"/>
    <property type="match status" value="1"/>
</dbReference>
<dbReference type="FunFam" id="3.10.20.90:FF:000036">
    <property type="entry name" value="Unconventional myosin-VIIa"/>
    <property type="match status" value="1"/>
</dbReference>
<evidence type="ECO:0000313" key="12">
    <source>
        <dbReference type="EMBL" id="CAI8052411.1"/>
    </source>
</evidence>
<dbReference type="InterPro" id="IPR001452">
    <property type="entry name" value="SH3_domain"/>
</dbReference>
<dbReference type="SUPFAM" id="SSF50044">
    <property type="entry name" value="SH3-domain"/>
    <property type="match status" value="1"/>
</dbReference>
<keyword evidence="4" id="KW-0963">Cytoplasm</keyword>